<name>A0A9E2SBU5_9BACT</name>
<evidence type="ECO:0000313" key="3">
    <source>
        <dbReference type="Proteomes" id="UP000812270"/>
    </source>
</evidence>
<dbReference type="AlphaFoldDB" id="A0A9E2SBU5"/>
<gene>
    <name evidence="2" type="ORF">KTO63_13850</name>
</gene>
<proteinExistence type="predicted"/>
<dbReference type="EMBL" id="JAHSPG010000011">
    <property type="protein sequence ID" value="MBV4358244.1"/>
    <property type="molecule type" value="Genomic_DNA"/>
</dbReference>
<organism evidence="2 3">
    <name type="scientific">Pinibacter aurantiacus</name>
    <dbReference type="NCBI Taxonomy" id="2851599"/>
    <lineage>
        <taxon>Bacteria</taxon>
        <taxon>Pseudomonadati</taxon>
        <taxon>Bacteroidota</taxon>
        <taxon>Chitinophagia</taxon>
        <taxon>Chitinophagales</taxon>
        <taxon>Chitinophagaceae</taxon>
        <taxon>Pinibacter</taxon>
    </lineage>
</organism>
<dbReference type="RefSeq" id="WP_217791920.1">
    <property type="nucleotide sequence ID" value="NZ_JAHSPG010000011.1"/>
</dbReference>
<feature type="signal peptide" evidence="1">
    <location>
        <begin position="1"/>
        <end position="20"/>
    </location>
</feature>
<sequence length="420" mass="46601">MIKKILASFAVAVSTTSLFALPPALLVLKNKSALTRENELIVVTRSTLASKVKNLQPGDYLTFSANGKTIPAQFDDVDGDGKWDEAVLIVSFAAKESIKLQLQASKNLPDYQQPVFAHVRQKHKNADQRFGPLVLKDTMPFNNPPTDFSKVALPPYLTEGPAWENDKVAFRLYFDARNCKDIYGKRIGGMVMDTVGANPKNSYHNFSNWGMDILRVGKSLGAGALAIRTKTSSNADTLIRVGGSMVKSETFHVVSDGPLRAMFDMTYSCVINNKPFTITERTSIWKGQYFYQSDVTISGLSATDELVTGMADFYENNAESIRINSQNIYYSYGAQSENKDKLALAVSVANSSHTSMTNANSLQSEIKDTWLVSQPVNNGKLSFRFYALWEKTNTAFSSKEGVRDFFNKEVEMMGSPIEIR</sequence>
<dbReference type="Pfam" id="PF16153">
    <property type="entry name" value="DUF4861"/>
    <property type="match status" value="1"/>
</dbReference>
<dbReference type="Proteomes" id="UP000812270">
    <property type="component" value="Unassembled WGS sequence"/>
</dbReference>
<evidence type="ECO:0000313" key="2">
    <source>
        <dbReference type="EMBL" id="MBV4358244.1"/>
    </source>
</evidence>
<keyword evidence="1" id="KW-0732">Signal</keyword>
<reference evidence="2" key="1">
    <citation type="submission" date="2021-06" db="EMBL/GenBank/DDBJ databases">
        <authorList>
            <person name="Huq M.A."/>
        </authorList>
    </citation>
    <scope>NUCLEOTIDE SEQUENCE</scope>
    <source>
        <strain evidence="2">MAH-26</strain>
    </source>
</reference>
<protein>
    <submittedName>
        <fullName evidence="2">DUF4861 domain-containing protein</fullName>
    </submittedName>
</protein>
<comment type="caution">
    <text evidence="2">The sequence shown here is derived from an EMBL/GenBank/DDBJ whole genome shotgun (WGS) entry which is preliminary data.</text>
</comment>
<evidence type="ECO:0000256" key="1">
    <source>
        <dbReference type="SAM" id="SignalP"/>
    </source>
</evidence>
<accession>A0A9E2SBU5</accession>
<dbReference type="InterPro" id="IPR032342">
    <property type="entry name" value="DUF4861"/>
</dbReference>
<keyword evidence="3" id="KW-1185">Reference proteome</keyword>
<feature type="chain" id="PRO_5039570898" evidence="1">
    <location>
        <begin position="21"/>
        <end position="420"/>
    </location>
</feature>